<dbReference type="PROSITE" id="PS51186">
    <property type="entry name" value="GNAT"/>
    <property type="match status" value="1"/>
</dbReference>
<keyword evidence="1" id="KW-0808">Transferase</keyword>
<dbReference type="CDD" id="cd04301">
    <property type="entry name" value="NAT_SF"/>
    <property type="match status" value="1"/>
</dbReference>
<dbReference type="InterPro" id="IPR000182">
    <property type="entry name" value="GNAT_dom"/>
</dbReference>
<comment type="caution">
    <text evidence="4">The sequence shown here is derived from an EMBL/GenBank/DDBJ whole genome shotgun (WGS) entry which is preliminary data.</text>
</comment>
<evidence type="ECO:0000313" key="5">
    <source>
        <dbReference type="Proteomes" id="UP000686327"/>
    </source>
</evidence>
<evidence type="ECO:0000256" key="2">
    <source>
        <dbReference type="ARBA" id="ARBA00023315"/>
    </source>
</evidence>
<protein>
    <submittedName>
        <fullName evidence="4">GNAT family N-acetyltransferase</fullName>
    </submittedName>
</protein>
<sequence>MPGYRIRSLKAAEFKDVSEALTEVLIDCVEGGASVSFMHPLDRDKASAFWLSVGQSVARGERTVIVAEDEQGTIVGTVQLITNQPENQPHRADVAKLLVHSGARRKGIAQRLMAYLEAVATTQGKSVLVLDTATGSDAETFYQNMGWLRVGDLPFYALMPDGSPCSTTFYYRQL</sequence>
<dbReference type="Proteomes" id="UP000686327">
    <property type="component" value="Unassembled WGS sequence"/>
</dbReference>
<reference evidence="4 5" key="1">
    <citation type="submission" date="2021-04" db="EMBL/GenBank/DDBJ databases">
        <authorList>
            <person name="Seiffert S.N."/>
        </authorList>
    </citation>
    <scope>NUCLEOTIDE SEQUENCE [LARGE SCALE GENOMIC DNA]</scope>
    <source>
        <strain evidence="4 5">1</strain>
    </source>
</reference>
<keyword evidence="5" id="KW-1185">Reference proteome</keyword>
<dbReference type="PANTHER" id="PTHR43877">
    <property type="entry name" value="AMINOALKYLPHOSPHONATE N-ACETYLTRANSFERASE-RELATED-RELATED"/>
    <property type="match status" value="1"/>
</dbReference>
<dbReference type="InterPro" id="IPR050832">
    <property type="entry name" value="Bact_Acetyltransf"/>
</dbReference>
<evidence type="ECO:0000313" key="4">
    <source>
        <dbReference type="EMBL" id="MBU4681021.1"/>
    </source>
</evidence>
<reference evidence="5" key="2">
    <citation type="submission" date="2023-07" db="EMBL/GenBank/DDBJ databases">
        <title>Cedecea davisae an AmpC producer and its therapeutic implications.</title>
        <authorList>
            <person name="Notter J."/>
        </authorList>
    </citation>
    <scope>NUCLEOTIDE SEQUENCE [LARGE SCALE GENOMIC DNA]</scope>
    <source>
        <strain evidence="5">1</strain>
    </source>
</reference>
<accession>A0ABS6DCU2</accession>
<dbReference type="Pfam" id="PF00583">
    <property type="entry name" value="Acetyltransf_1"/>
    <property type="match status" value="1"/>
</dbReference>
<gene>
    <name evidence="4" type="ORF">KC222_03220</name>
</gene>
<proteinExistence type="predicted"/>
<name>A0ABS6DCU2_9ENTR</name>
<evidence type="ECO:0000259" key="3">
    <source>
        <dbReference type="PROSITE" id="PS51186"/>
    </source>
</evidence>
<dbReference type="EMBL" id="JAGRYU010000005">
    <property type="protein sequence ID" value="MBU4681021.1"/>
    <property type="molecule type" value="Genomic_DNA"/>
</dbReference>
<dbReference type="RefSeq" id="WP_216374601.1">
    <property type="nucleotide sequence ID" value="NZ_JAGRYT010000007.1"/>
</dbReference>
<evidence type="ECO:0000256" key="1">
    <source>
        <dbReference type="ARBA" id="ARBA00022679"/>
    </source>
</evidence>
<keyword evidence="2" id="KW-0012">Acyltransferase</keyword>
<feature type="domain" description="N-acetyltransferase" evidence="3">
    <location>
        <begin position="4"/>
        <end position="174"/>
    </location>
</feature>
<organism evidence="4 5">
    <name type="scientific">Cedecea davisae</name>
    <dbReference type="NCBI Taxonomy" id="158484"/>
    <lineage>
        <taxon>Bacteria</taxon>
        <taxon>Pseudomonadati</taxon>
        <taxon>Pseudomonadota</taxon>
        <taxon>Gammaproteobacteria</taxon>
        <taxon>Enterobacterales</taxon>
        <taxon>Enterobacteriaceae</taxon>
        <taxon>Cedecea</taxon>
    </lineage>
</organism>